<sequence length="57" mass="6142">VQTQVISVLLAITTFPVLTISCSLLTNIDNALDDSHHAFIGAPEVGRLTYLQLGVDF</sequence>
<dbReference type="AlphaFoldDB" id="A0A382R1L5"/>
<keyword evidence="1" id="KW-1133">Transmembrane helix</keyword>
<evidence type="ECO:0000256" key="1">
    <source>
        <dbReference type="SAM" id="Phobius"/>
    </source>
</evidence>
<accession>A0A382R1L5</accession>
<keyword evidence="1" id="KW-0472">Membrane</keyword>
<evidence type="ECO:0000313" key="2">
    <source>
        <dbReference type="EMBL" id="SVC91127.1"/>
    </source>
</evidence>
<feature type="non-terminal residue" evidence="2">
    <location>
        <position position="1"/>
    </location>
</feature>
<proteinExistence type="predicted"/>
<feature type="transmembrane region" description="Helical" evidence="1">
    <location>
        <begin position="6"/>
        <end position="26"/>
    </location>
</feature>
<gene>
    <name evidence="2" type="ORF">METZ01_LOCUS343981</name>
</gene>
<keyword evidence="1" id="KW-0812">Transmembrane</keyword>
<reference evidence="2" key="1">
    <citation type="submission" date="2018-05" db="EMBL/GenBank/DDBJ databases">
        <authorList>
            <person name="Lanie J.A."/>
            <person name="Ng W.-L."/>
            <person name="Kazmierczak K.M."/>
            <person name="Andrzejewski T.M."/>
            <person name="Davidsen T.M."/>
            <person name="Wayne K.J."/>
            <person name="Tettelin H."/>
            <person name="Glass J.I."/>
            <person name="Rusch D."/>
            <person name="Podicherti R."/>
            <person name="Tsui H.-C.T."/>
            <person name="Winkler M.E."/>
        </authorList>
    </citation>
    <scope>NUCLEOTIDE SEQUENCE</scope>
</reference>
<protein>
    <submittedName>
        <fullName evidence="2">Uncharacterized protein</fullName>
    </submittedName>
</protein>
<organism evidence="2">
    <name type="scientific">marine metagenome</name>
    <dbReference type="NCBI Taxonomy" id="408172"/>
    <lineage>
        <taxon>unclassified sequences</taxon>
        <taxon>metagenomes</taxon>
        <taxon>ecological metagenomes</taxon>
    </lineage>
</organism>
<dbReference type="EMBL" id="UINC01118177">
    <property type="protein sequence ID" value="SVC91127.1"/>
    <property type="molecule type" value="Genomic_DNA"/>
</dbReference>
<name>A0A382R1L5_9ZZZZ</name>